<dbReference type="InterPro" id="IPR036390">
    <property type="entry name" value="WH_DNA-bd_sf"/>
</dbReference>
<dbReference type="OrthoDB" id="3399802at2"/>
<sequence>MSTTGSRQGISLLRSDVRRRLVDHLAGLPEEADGPAGGGRTRGQGLTATELAEVVGLHVTTVRFHVDLLVGAGLLVARDDEPHGAGRPRKRYAVPWATPRAAEPATHRAYAALAEVLGLTVDGAPVPGETLEGAARDWVREQVAAATPGTGGRPTPARTPGAWLGKVGTVLDLLDGWGHQPDLRTRSGAREVDIVLHDCPFLDLAQGTPETVCGVHRGLLRGALDELGEESVEVDLQPLVTGRTCVAHLTVPAQFADRGETT</sequence>
<keyword evidence="2" id="KW-1185">Reference proteome</keyword>
<reference evidence="1 2" key="1">
    <citation type="submission" date="2019-06" db="EMBL/GenBank/DDBJ databases">
        <title>Sequencing the genomes of 1000 actinobacteria strains.</title>
        <authorList>
            <person name="Klenk H.-P."/>
        </authorList>
    </citation>
    <scope>NUCLEOTIDE SEQUENCE [LARGE SCALE GENOMIC DNA]</scope>
    <source>
        <strain evidence="1 2">DSM 12335</strain>
    </source>
</reference>
<protein>
    <submittedName>
        <fullName evidence="1">Putative ArsR family transcriptional regulator</fullName>
    </submittedName>
</protein>
<name>A0A542YMP0_9MICO</name>
<dbReference type="InterPro" id="IPR036388">
    <property type="entry name" value="WH-like_DNA-bd_sf"/>
</dbReference>
<dbReference type="Pfam" id="PF12840">
    <property type="entry name" value="HTH_20"/>
    <property type="match status" value="1"/>
</dbReference>
<dbReference type="AlphaFoldDB" id="A0A542YMP0"/>
<evidence type="ECO:0000313" key="1">
    <source>
        <dbReference type="EMBL" id="TQL49234.1"/>
    </source>
</evidence>
<dbReference type="SUPFAM" id="SSF46785">
    <property type="entry name" value="Winged helix' DNA-binding domain"/>
    <property type="match status" value="1"/>
</dbReference>
<dbReference type="CDD" id="cd00090">
    <property type="entry name" value="HTH_ARSR"/>
    <property type="match status" value="1"/>
</dbReference>
<dbReference type="RefSeq" id="WP_141783515.1">
    <property type="nucleotide sequence ID" value="NZ_BAAAIK010000003.1"/>
</dbReference>
<dbReference type="EMBL" id="VFOP01000001">
    <property type="protein sequence ID" value="TQL49234.1"/>
    <property type="molecule type" value="Genomic_DNA"/>
</dbReference>
<gene>
    <name evidence="1" type="ORF">FB467_0299</name>
</gene>
<comment type="caution">
    <text evidence="1">The sequence shown here is derived from an EMBL/GenBank/DDBJ whole genome shotgun (WGS) entry which is preliminary data.</text>
</comment>
<dbReference type="Gene3D" id="1.10.10.10">
    <property type="entry name" value="Winged helix-like DNA-binding domain superfamily/Winged helix DNA-binding domain"/>
    <property type="match status" value="1"/>
</dbReference>
<dbReference type="InterPro" id="IPR011991">
    <property type="entry name" value="ArsR-like_HTH"/>
</dbReference>
<accession>A0A542YMP0</accession>
<organism evidence="1 2">
    <name type="scientific">Ornithinicoccus hortensis</name>
    <dbReference type="NCBI Taxonomy" id="82346"/>
    <lineage>
        <taxon>Bacteria</taxon>
        <taxon>Bacillati</taxon>
        <taxon>Actinomycetota</taxon>
        <taxon>Actinomycetes</taxon>
        <taxon>Micrococcales</taxon>
        <taxon>Intrasporangiaceae</taxon>
        <taxon>Ornithinicoccus</taxon>
    </lineage>
</organism>
<evidence type="ECO:0000313" key="2">
    <source>
        <dbReference type="Proteomes" id="UP000319516"/>
    </source>
</evidence>
<proteinExistence type="predicted"/>
<dbReference type="Proteomes" id="UP000319516">
    <property type="component" value="Unassembled WGS sequence"/>
</dbReference>